<dbReference type="CDD" id="cd00130">
    <property type="entry name" value="PAS"/>
    <property type="match status" value="2"/>
</dbReference>
<dbReference type="RefSeq" id="WP_125029263.1">
    <property type="nucleotide sequence ID" value="NZ_JAPXVP010000001.1"/>
</dbReference>
<dbReference type="Proteomes" id="UP000285794">
    <property type="component" value="Unassembled WGS sequence"/>
</dbReference>
<dbReference type="PROSITE" id="PS50109">
    <property type="entry name" value="HIS_KIN"/>
    <property type="match status" value="1"/>
</dbReference>
<dbReference type="InterPro" id="IPR003594">
    <property type="entry name" value="HATPase_dom"/>
</dbReference>
<keyword evidence="3 6" id="KW-0597">Phosphoprotein</keyword>
<dbReference type="Gene3D" id="3.30.565.10">
    <property type="entry name" value="Histidine kinase-like ATPase, C-terminal domain"/>
    <property type="match status" value="1"/>
</dbReference>
<comment type="caution">
    <text evidence="12">The sequence shown here is derived from an EMBL/GenBank/DDBJ whole genome shotgun (WGS) entry which is preliminary data.</text>
</comment>
<organism evidence="12 13">
    <name type="scientific">Ancylomarina euxinus</name>
    <dbReference type="NCBI Taxonomy" id="2283627"/>
    <lineage>
        <taxon>Bacteria</taxon>
        <taxon>Pseudomonadati</taxon>
        <taxon>Bacteroidota</taxon>
        <taxon>Bacteroidia</taxon>
        <taxon>Marinilabiliales</taxon>
        <taxon>Marinifilaceae</taxon>
        <taxon>Ancylomarina</taxon>
    </lineage>
</organism>
<dbReference type="SMART" id="SM00062">
    <property type="entry name" value="PBPb"/>
    <property type="match status" value="1"/>
</dbReference>
<dbReference type="Pfam" id="PF00497">
    <property type="entry name" value="SBP_bac_3"/>
    <property type="match status" value="1"/>
</dbReference>
<dbReference type="InterPro" id="IPR001610">
    <property type="entry name" value="PAC"/>
</dbReference>
<dbReference type="InterPro" id="IPR035965">
    <property type="entry name" value="PAS-like_dom_sf"/>
</dbReference>
<evidence type="ECO:0000256" key="7">
    <source>
        <dbReference type="SAM" id="Phobius"/>
    </source>
</evidence>
<dbReference type="AlphaFoldDB" id="A0A425Y8K9"/>
<feature type="domain" description="PAS" evidence="10">
    <location>
        <begin position="316"/>
        <end position="389"/>
    </location>
</feature>
<dbReference type="PROSITE" id="PS50113">
    <property type="entry name" value="PAC"/>
    <property type="match status" value="1"/>
</dbReference>
<evidence type="ECO:0000259" key="11">
    <source>
        <dbReference type="PROSITE" id="PS50113"/>
    </source>
</evidence>
<dbReference type="SUPFAM" id="SSF47384">
    <property type="entry name" value="Homodimeric domain of signal transducing histidine kinase"/>
    <property type="match status" value="1"/>
</dbReference>
<dbReference type="Gene3D" id="1.10.287.130">
    <property type="match status" value="1"/>
</dbReference>
<gene>
    <name evidence="12" type="ORF">DWB61_02250</name>
</gene>
<dbReference type="Pfam" id="PF13426">
    <property type="entry name" value="PAS_9"/>
    <property type="match status" value="1"/>
</dbReference>
<feature type="domain" description="PAC" evidence="11">
    <location>
        <begin position="394"/>
        <end position="446"/>
    </location>
</feature>
<feature type="transmembrane region" description="Helical" evidence="7">
    <location>
        <begin position="12"/>
        <end position="28"/>
    </location>
</feature>
<dbReference type="SUPFAM" id="SSF55785">
    <property type="entry name" value="PYP-like sensor domain (PAS domain)"/>
    <property type="match status" value="2"/>
</dbReference>
<feature type="domain" description="Response regulatory" evidence="9">
    <location>
        <begin position="832"/>
        <end position="947"/>
    </location>
</feature>
<evidence type="ECO:0000256" key="2">
    <source>
        <dbReference type="ARBA" id="ARBA00012438"/>
    </source>
</evidence>
<dbReference type="Gene3D" id="3.40.50.2300">
    <property type="match status" value="1"/>
</dbReference>
<dbReference type="PANTHER" id="PTHR43047:SF72">
    <property type="entry name" value="OSMOSENSING HISTIDINE PROTEIN KINASE SLN1"/>
    <property type="match status" value="1"/>
</dbReference>
<dbReference type="CDD" id="cd16922">
    <property type="entry name" value="HATPase_EvgS-ArcB-TorS-like"/>
    <property type="match status" value="1"/>
</dbReference>
<dbReference type="InterPro" id="IPR036890">
    <property type="entry name" value="HATPase_C_sf"/>
</dbReference>
<evidence type="ECO:0000256" key="5">
    <source>
        <dbReference type="ARBA" id="ARBA00022777"/>
    </source>
</evidence>
<dbReference type="InterPro" id="IPR011006">
    <property type="entry name" value="CheY-like_superfamily"/>
</dbReference>
<dbReference type="SMART" id="SM00388">
    <property type="entry name" value="HisKA"/>
    <property type="match status" value="1"/>
</dbReference>
<dbReference type="SMART" id="SM00086">
    <property type="entry name" value="PAC"/>
    <property type="match status" value="2"/>
</dbReference>
<dbReference type="Gene3D" id="3.30.450.20">
    <property type="entry name" value="PAS domain"/>
    <property type="match status" value="2"/>
</dbReference>
<keyword evidence="7" id="KW-0472">Membrane</keyword>
<sequence length="950" mass="108421">MYLHTINPRRSFSIYLFTITLLLIVLSCQRSNEPFITHDERMWLDKNEGKIEILFGYQEPPLAFHNENGDYVGLLIDYQKEIENSLGFDFKFRNFDTWEELITYSQTAHNYIIVGCASTNKREEYLSFTNSIVKIPYVIISQKNSNITSMSSLADKNICTVSNYAVNDYIAQYYPNITPISFKNHIECIRAVSTGDCDAMVVSQMTVTHIIDTELISNLKISDGSGYMNRLAVAISKDDPTLFKIIDKIIDNIPLNRQKEFHQKWIHSRPNKFSKKTWLTIISILSIFILAFIILWLWLISVKKLVAKQTRQIRENEENLRITLNSIGDALIVTDVEGKITRMNPVAQKLTGWHFNEAKDQSLERVFKIVNSTTKERVEDPVKKVLNCGQIIGLANHTVLISKDGREFQIADSGAPIKDETGNISGVVLVFRDVTEEYKMQTALEENEAKYRSLIENSNDAIYLLYNNHFELINKRFEEILGYTSQEMKHINLYNLIATESLEMMNIRIQENDKSKLSQKFEFVGIAKSGKKIPIEVSSSFIPYKDGIANQGIIRDISQNKKHESDLIKAKEIAEESDRLKSVFLATMSHELRTPLNAVIGFSDLIKADLSLEEIIYYSEIINMSGKHLLGVIEDVFDISLIETGDIKIENEPLSINTLLNEVYEIIKNEQTLQNKEHVDLILNNSLENQDTILFSDQKRIKQNLINLLKNALKFTEKGRITFGCNLHKENQQEFIQFFVKDTGIGIPPNKQKLIFEVFRQADDSHTRIYGGSGLGLTICKKLTNLMGGDIWVESKEGDGANFIFTIPFSDNYDSNIDSSKTSPILNFNNKTVLIAEDDETCFSFLEALLSPKGMNCVRVNNGEEAVEYCQNKNKVDLLLMDINMPKMNGYIATEKIKKIRPKIPIIAQTAFAIEGDKEKALAAGCDYYISKPINKNDLFDKILLSFDIN</sequence>
<evidence type="ECO:0000256" key="4">
    <source>
        <dbReference type="ARBA" id="ARBA00022679"/>
    </source>
</evidence>
<dbReference type="SUPFAM" id="SSF52172">
    <property type="entry name" value="CheY-like"/>
    <property type="match status" value="1"/>
</dbReference>
<dbReference type="GO" id="GO:0000155">
    <property type="term" value="F:phosphorelay sensor kinase activity"/>
    <property type="evidence" value="ECO:0007669"/>
    <property type="project" value="InterPro"/>
</dbReference>
<dbReference type="InterPro" id="IPR004358">
    <property type="entry name" value="Sig_transdc_His_kin-like_C"/>
</dbReference>
<feature type="modified residue" description="4-aspartylphosphate" evidence="6">
    <location>
        <position position="882"/>
    </location>
</feature>
<dbReference type="Gene3D" id="3.40.190.10">
    <property type="entry name" value="Periplasmic binding protein-like II"/>
    <property type="match status" value="2"/>
</dbReference>
<proteinExistence type="predicted"/>
<dbReference type="InterPro" id="IPR001638">
    <property type="entry name" value="Solute-binding_3/MltF_N"/>
</dbReference>
<dbReference type="SUPFAM" id="SSF53850">
    <property type="entry name" value="Periplasmic binding protein-like II"/>
    <property type="match status" value="1"/>
</dbReference>
<dbReference type="CDD" id="cd17546">
    <property type="entry name" value="REC_hyHK_CKI1_RcsC-like"/>
    <property type="match status" value="1"/>
</dbReference>
<reference evidence="12 13" key="1">
    <citation type="submission" date="2018-07" db="EMBL/GenBank/DDBJ databases">
        <title>Draft genome sequence of Ancylomarina sp. M1P.</title>
        <authorList>
            <person name="Yadav S."/>
            <person name="Villanueva L."/>
            <person name="Damste J.S.S."/>
        </authorList>
    </citation>
    <scope>NUCLEOTIDE SEQUENCE [LARGE SCALE GENOMIC DNA]</scope>
    <source>
        <strain evidence="12 13">M1P</strain>
    </source>
</reference>
<dbReference type="Pfam" id="PF02518">
    <property type="entry name" value="HATPase_c"/>
    <property type="match status" value="1"/>
</dbReference>
<dbReference type="InterPro" id="IPR001789">
    <property type="entry name" value="Sig_transdc_resp-reg_receiver"/>
</dbReference>
<dbReference type="InterPro" id="IPR005467">
    <property type="entry name" value="His_kinase_dom"/>
</dbReference>
<evidence type="ECO:0000259" key="9">
    <source>
        <dbReference type="PROSITE" id="PS50110"/>
    </source>
</evidence>
<dbReference type="SMART" id="SM00387">
    <property type="entry name" value="HATPase_c"/>
    <property type="match status" value="1"/>
</dbReference>
<evidence type="ECO:0000256" key="6">
    <source>
        <dbReference type="PROSITE-ProRule" id="PRU00169"/>
    </source>
</evidence>
<keyword evidence="13" id="KW-1185">Reference proteome</keyword>
<dbReference type="EC" id="2.7.13.3" evidence="2"/>
<dbReference type="PANTHER" id="PTHR43047">
    <property type="entry name" value="TWO-COMPONENT HISTIDINE PROTEIN KINASE"/>
    <property type="match status" value="1"/>
</dbReference>
<dbReference type="InterPro" id="IPR000700">
    <property type="entry name" value="PAS-assoc_C"/>
</dbReference>
<dbReference type="PRINTS" id="PR00344">
    <property type="entry name" value="BCTRLSENSOR"/>
</dbReference>
<dbReference type="PROSITE" id="PS50110">
    <property type="entry name" value="RESPONSE_REGULATORY"/>
    <property type="match status" value="1"/>
</dbReference>
<evidence type="ECO:0000313" key="12">
    <source>
        <dbReference type="EMBL" id="RRG24851.1"/>
    </source>
</evidence>
<dbReference type="InterPro" id="IPR036097">
    <property type="entry name" value="HisK_dim/P_sf"/>
</dbReference>
<feature type="transmembrane region" description="Helical" evidence="7">
    <location>
        <begin position="278"/>
        <end position="299"/>
    </location>
</feature>
<protein>
    <recommendedName>
        <fullName evidence="2">histidine kinase</fullName>
        <ecNumber evidence="2">2.7.13.3</ecNumber>
    </recommendedName>
</protein>
<dbReference type="NCBIfam" id="TIGR00229">
    <property type="entry name" value="sensory_box"/>
    <property type="match status" value="2"/>
</dbReference>
<dbReference type="InterPro" id="IPR003661">
    <property type="entry name" value="HisK_dim/P_dom"/>
</dbReference>
<keyword evidence="5" id="KW-0418">Kinase</keyword>
<dbReference type="CDD" id="cd00082">
    <property type="entry name" value="HisKA"/>
    <property type="match status" value="1"/>
</dbReference>
<dbReference type="FunFam" id="3.30.565.10:FF:000010">
    <property type="entry name" value="Sensor histidine kinase RcsC"/>
    <property type="match status" value="1"/>
</dbReference>
<evidence type="ECO:0000259" key="8">
    <source>
        <dbReference type="PROSITE" id="PS50109"/>
    </source>
</evidence>
<evidence type="ECO:0000313" key="13">
    <source>
        <dbReference type="Proteomes" id="UP000285794"/>
    </source>
</evidence>
<dbReference type="SUPFAM" id="SSF55874">
    <property type="entry name" value="ATPase domain of HSP90 chaperone/DNA topoisomerase II/histidine kinase"/>
    <property type="match status" value="1"/>
</dbReference>
<keyword evidence="7" id="KW-1133">Transmembrane helix</keyword>
<dbReference type="GO" id="GO:0005886">
    <property type="term" value="C:plasma membrane"/>
    <property type="evidence" value="ECO:0007669"/>
    <property type="project" value="TreeGrafter"/>
</dbReference>
<comment type="catalytic activity">
    <reaction evidence="1">
        <text>ATP + protein L-histidine = ADP + protein N-phospho-L-histidine.</text>
        <dbReference type="EC" id="2.7.13.3"/>
    </reaction>
</comment>
<dbReference type="GO" id="GO:0009927">
    <property type="term" value="F:histidine phosphotransfer kinase activity"/>
    <property type="evidence" value="ECO:0007669"/>
    <property type="project" value="TreeGrafter"/>
</dbReference>
<keyword evidence="4" id="KW-0808">Transferase</keyword>
<dbReference type="SMART" id="SM00091">
    <property type="entry name" value="PAS"/>
    <property type="match status" value="2"/>
</dbReference>
<name>A0A425Y8K9_9BACT</name>
<dbReference type="Pfam" id="PF00512">
    <property type="entry name" value="HisKA"/>
    <property type="match status" value="1"/>
</dbReference>
<dbReference type="SMART" id="SM00448">
    <property type="entry name" value="REC"/>
    <property type="match status" value="1"/>
</dbReference>
<dbReference type="InterPro" id="IPR000014">
    <property type="entry name" value="PAS"/>
</dbReference>
<dbReference type="OrthoDB" id="9796457at2"/>
<feature type="domain" description="Histidine kinase" evidence="8">
    <location>
        <begin position="587"/>
        <end position="811"/>
    </location>
</feature>
<dbReference type="InterPro" id="IPR013656">
    <property type="entry name" value="PAS_4"/>
</dbReference>
<dbReference type="PROSITE" id="PS50112">
    <property type="entry name" value="PAS"/>
    <property type="match status" value="1"/>
</dbReference>
<dbReference type="Pfam" id="PF08448">
    <property type="entry name" value="PAS_4"/>
    <property type="match status" value="1"/>
</dbReference>
<dbReference type="CDD" id="cd01007">
    <property type="entry name" value="PBP2_BvgS_HisK_like"/>
    <property type="match status" value="1"/>
</dbReference>
<dbReference type="EMBL" id="QQWG01000001">
    <property type="protein sequence ID" value="RRG24851.1"/>
    <property type="molecule type" value="Genomic_DNA"/>
</dbReference>
<keyword evidence="7" id="KW-0812">Transmembrane</keyword>
<evidence type="ECO:0000256" key="3">
    <source>
        <dbReference type="ARBA" id="ARBA00022553"/>
    </source>
</evidence>
<evidence type="ECO:0000259" key="10">
    <source>
        <dbReference type="PROSITE" id="PS50112"/>
    </source>
</evidence>
<dbReference type="Pfam" id="PF00072">
    <property type="entry name" value="Response_reg"/>
    <property type="match status" value="1"/>
</dbReference>
<accession>A0A425Y8K9</accession>
<evidence type="ECO:0000256" key="1">
    <source>
        <dbReference type="ARBA" id="ARBA00000085"/>
    </source>
</evidence>